<gene>
    <name evidence="3" type="ORF">GYMLUDRAFT_942266</name>
</gene>
<dbReference type="AlphaFoldDB" id="A0A0D0BEV2"/>
<sequence>MFLKQLLCVTALLASALSQSFVYPYGDELPENGALERGYGLISPSGAVTFGLTESGDLLLSALGKTLWSVTGTDASFVIMQPDGNLVAYTAQFVPVWFTNTVGNDHPYNLLCQDDGNLVLYEGGNIPVWYTNTAGQVP</sequence>
<feature type="chain" id="PRO_5002208050" description="Bulb-type lectin domain-containing protein" evidence="1">
    <location>
        <begin position="19"/>
        <end position="138"/>
    </location>
</feature>
<keyword evidence="4" id="KW-1185">Reference proteome</keyword>
<dbReference type="SMART" id="SM00108">
    <property type="entry name" value="B_lectin"/>
    <property type="match status" value="1"/>
</dbReference>
<reference evidence="3 4" key="1">
    <citation type="submission" date="2014-04" db="EMBL/GenBank/DDBJ databases">
        <title>Evolutionary Origins and Diversification of the Mycorrhizal Mutualists.</title>
        <authorList>
            <consortium name="DOE Joint Genome Institute"/>
            <consortium name="Mycorrhizal Genomics Consortium"/>
            <person name="Kohler A."/>
            <person name="Kuo A."/>
            <person name="Nagy L.G."/>
            <person name="Floudas D."/>
            <person name="Copeland A."/>
            <person name="Barry K.W."/>
            <person name="Cichocki N."/>
            <person name="Veneault-Fourrey C."/>
            <person name="LaButti K."/>
            <person name="Lindquist E.A."/>
            <person name="Lipzen A."/>
            <person name="Lundell T."/>
            <person name="Morin E."/>
            <person name="Murat C."/>
            <person name="Riley R."/>
            <person name="Ohm R."/>
            <person name="Sun H."/>
            <person name="Tunlid A."/>
            <person name="Henrissat B."/>
            <person name="Grigoriev I.V."/>
            <person name="Hibbett D.S."/>
            <person name="Martin F."/>
        </authorList>
    </citation>
    <scope>NUCLEOTIDE SEQUENCE [LARGE SCALE GENOMIC DNA]</scope>
    <source>
        <strain evidence="3 4">FD-317 M1</strain>
    </source>
</reference>
<name>A0A0D0BEV2_9AGAR</name>
<evidence type="ECO:0000259" key="2">
    <source>
        <dbReference type="PROSITE" id="PS50927"/>
    </source>
</evidence>
<keyword evidence="1" id="KW-0732">Signal</keyword>
<feature type="domain" description="Bulb-type lectin" evidence="2">
    <location>
        <begin position="26"/>
        <end position="133"/>
    </location>
</feature>
<dbReference type="SUPFAM" id="SSF51110">
    <property type="entry name" value="alpha-D-mannose-specific plant lectins"/>
    <property type="match status" value="1"/>
</dbReference>
<feature type="signal peptide" evidence="1">
    <location>
        <begin position="1"/>
        <end position="18"/>
    </location>
</feature>
<dbReference type="EMBL" id="KN834832">
    <property type="protein sequence ID" value="KIK53156.1"/>
    <property type="molecule type" value="Genomic_DNA"/>
</dbReference>
<dbReference type="Proteomes" id="UP000053593">
    <property type="component" value="Unassembled WGS sequence"/>
</dbReference>
<dbReference type="HOGENOM" id="CLU_137596_0_0_1"/>
<dbReference type="InterPro" id="IPR036426">
    <property type="entry name" value="Bulb-type_lectin_dom_sf"/>
</dbReference>
<protein>
    <recommendedName>
        <fullName evidence="2">Bulb-type lectin domain-containing protein</fullName>
    </recommendedName>
</protein>
<proteinExistence type="predicted"/>
<evidence type="ECO:0000313" key="4">
    <source>
        <dbReference type="Proteomes" id="UP000053593"/>
    </source>
</evidence>
<organism evidence="3 4">
    <name type="scientific">Collybiopsis luxurians FD-317 M1</name>
    <dbReference type="NCBI Taxonomy" id="944289"/>
    <lineage>
        <taxon>Eukaryota</taxon>
        <taxon>Fungi</taxon>
        <taxon>Dikarya</taxon>
        <taxon>Basidiomycota</taxon>
        <taxon>Agaricomycotina</taxon>
        <taxon>Agaricomycetes</taxon>
        <taxon>Agaricomycetidae</taxon>
        <taxon>Agaricales</taxon>
        <taxon>Marasmiineae</taxon>
        <taxon>Omphalotaceae</taxon>
        <taxon>Collybiopsis</taxon>
        <taxon>Collybiopsis luxurians</taxon>
    </lineage>
</organism>
<dbReference type="OrthoDB" id="1884773at2759"/>
<accession>A0A0D0BEV2</accession>
<dbReference type="Gene3D" id="2.90.10.10">
    <property type="entry name" value="Bulb-type lectin domain"/>
    <property type="match status" value="1"/>
</dbReference>
<evidence type="ECO:0000256" key="1">
    <source>
        <dbReference type="SAM" id="SignalP"/>
    </source>
</evidence>
<dbReference type="InterPro" id="IPR001480">
    <property type="entry name" value="Bulb-type_lectin_dom"/>
</dbReference>
<evidence type="ECO:0000313" key="3">
    <source>
        <dbReference type="EMBL" id="KIK53156.1"/>
    </source>
</evidence>
<dbReference type="PROSITE" id="PS50927">
    <property type="entry name" value="BULB_LECTIN"/>
    <property type="match status" value="1"/>
</dbReference>